<dbReference type="PIRSF" id="PIRSF017082">
    <property type="entry name" value="YflP"/>
    <property type="match status" value="1"/>
</dbReference>
<dbReference type="SUPFAM" id="SSF53850">
    <property type="entry name" value="Periplasmic binding protein-like II"/>
    <property type="match status" value="1"/>
</dbReference>
<proteinExistence type="inferred from homology"/>
<reference evidence="3 4" key="1">
    <citation type="submission" date="2019-12" db="EMBL/GenBank/DDBJ databases">
        <title>Hybrid Genome Assemblies of two High G+C Isolates from Undergraduate Microbiology Courses.</title>
        <authorList>
            <person name="Ne Ville C.J."/>
            <person name="Enright D."/>
            <person name="Hernandez I."/>
            <person name="Dodsworth J."/>
            <person name="Orwin P.M."/>
        </authorList>
    </citation>
    <scope>NUCLEOTIDE SEQUENCE [LARGE SCALE GENOMIC DNA]</scope>
    <source>
        <strain evidence="3 4">CSUSB</strain>
    </source>
</reference>
<dbReference type="InterPro" id="IPR042100">
    <property type="entry name" value="Bug_dom1"/>
</dbReference>
<dbReference type="EMBL" id="CP046622">
    <property type="protein sequence ID" value="QGW82560.1"/>
    <property type="molecule type" value="Genomic_DNA"/>
</dbReference>
<dbReference type="OrthoDB" id="8678477at2"/>
<evidence type="ECO:0000313" key="4">
    <source>
        <dbReference type="Proteomes" id="UP000425817"/>
    </source>
</evidence>
<gene>
    <name evidence="3" type="ORF">GOQ09_13675</name>
</gene>
<dbReference type="InterPro" id="IPR005064">
    <property type="entry name" value="BUG"/>
</dbReference>
<keyword evidence="2" id="KW-0732">Signal</keyword>
<dbReference type="PROSITE" id="PS51318">
    <property type="entry name" value="TAT"/>
    <property type="match status" value="1"/>
</dbReference>
<protein>
    <submittedName>
        <fullName evidence="3">Tripartite tricarboxylate transporter substrate binding protein</fullName>
    </submittedName>
</protein>
<dbReference type="InterPro" id="IPR006311">
    <property type="entry name" value="TAT_signal"/>
</dbReference>
<evidence type="ECO:0000256" key="2">
    <source>
        <dbReference type="SAM" id="SignalP"/>
    </source>
</evidence>
<feature type="chain" id="PRO_5026024876" evidence="2">
    <location>
        <begin position="40"/>
        <end position="335"/>
    </location>
</feature>
<evidence type="ECO:0000256" key="1">
    <source>
        <dbReference type="ARBA" id="ARBA00006987"/>
    </source>
</evidence>
<dbReference type="RefSeq" id="WP_157613898.1">
    <property type="nucleotide sequence ID" value="NZ_CP046622.1"/>
</dbReference>
<feature type="signal peptide" evidence="2">
    <location>
        <begin position="1"/>
        <end position="39"/>
    </location>
</feature>
<evidence type="ECO:0000313" key="3">
    <source>
        <dbReference type="EMBL" id="QGW82560.1"/>
    </source>
</evidence>
<sequence>MQTSSFSSAPPGLTRRALGAGALAAVGAAALGRHTAALAAEFPSKPITVILPFPPGGMLDAVVRAMLDAASQEIGQPFVLTHRAGAGGVTGTASLTTMGEADGYTLAVMHNTVIRQPHMIKVPWDPRTDFSYVIGMAGLATGIAVATDAPWKSLADLLADAKKRPGEISWGNVGSTSINRIYAERLARAAGVKFNFIPFKGGNEQLTALIGRHLDVSGDPGFGAMAMGGKVRVLATFTEERLKRWPAVPTVKEQGYDLVIQSPFGLVAPKNLDPKISARLQTALRKGMEDPTYQRLLSDFDLAAWPMDSAAFRAYAQAQYTREKQMLDEVGFKPE</sequence>
<dbReference type="Gene3D" id="3.40.190.150">
    <property type="entry name" value="Bordetella uptake gene, domain 1"/>
    <property type="match status" value="1"/>
</dbReference>
<name>A0A6I6H6P2_VARPD</name>
<dbReference type="PANTHER" id="PTHR42928:SF5">
    <property type="entry name" value="BLR1237 PROTEIN"/>
    <property type="match status" value="1"/>
</dbReference>
<accession>A0A6I6H6P2</accession>
<dbReference type="Gene3D" id="3.40.190.10">
    <property type="entry name" value="Periplasmic binding protein-like II"/>
    <property type="match status" value="1"/>
</dbReference>
<dbReference type="Proteomes" id="UP000425817">
    <property type="component" value="Chromosome"/>
</dbReference>
<comment type="similarity">
    <text evidence="1">Belongs to the UPF0065 (bug) family.</text>
</comment>
<organism evidence="3 4">
    <name type="scientific">Variovorax paradoxus</name>
    <dbReference type="NCBI Taxonomy" id="34073"/>
    <lineage>
        <taxon>Bacteria</taxon>
        <taxon>Pseudomonadati</taxon>
        <taxon>Pseudomonadota</taxon>
        <taxon>Betaproteobacteria</taxon>
        <taxon>Burkholderiales</taxon>
        <taxon>Comamonadaceae</taxon>
        <taxon>Variovorax</taxon>
    </lineage>
</organism>
<dbReference type="AlphaFoldDB" id="A0A6I6H6P2"/>
<dbReference type="CDD" id="cd07012">
    <property type="entry name" value="PBP2_Bug_TTT"/>
    <property type="match status" value="1"/>
</dbReference>
<dbReference type="Pfam" id="PF03401">
    <property type="entry name" value="TctC"/>
    <property type="match status" value="1"/>
</dbReference>
<dbReference type="PANTHER" id="PTHR42928">
    <property type="entry name" value="TRICARBOXYLATE-BINDING PROTEIN"/>
    <property type="match status" value="1"/>
</dbReference>